<dbReference type="InterPro" id="IPR035925">
    <property type="entry name" value="BSD_dom_sf"/>
</dbReference>
<dbReference type="EMBL" id="AACS02000003">
    <property type="protein sequence ID" value="EAU91479.2"/>
    <property type="molecule type" value="Genomic_DNA"/>
</dbReference>
<evidence type="ECO:0000313" key="4">
    <source>
        <dbReference type="Proteomes" id="UP000001861"/>
    </source>
</evidence>
<evidence type="ECO:0000256" key="1">
    <source>
        <dbReference type="SAM" id="MobiDB-lite"/>
    </source>
</evidence>
<dbReference type="Gene3D" id="1.10.3970.10">
    <property type="entry name" value="BSD domain"/>
    <property type="match status" value="1"/>
</dbReference>
<gene>
    <name evidence="3" type="ORF">CC1G_01968</name>
</gene>
<comment type="caution">
    <text evidence="3">The sequence shown here is derived from an EMBL/GenBank/DDBJ whole genome shotgun (WGS) entry which is preliminary data.</text>
</comment>
<dbReference type="AlphaFoldDB" id="A8N651"/>
<proteinExistence type="predicted"/>
<keyword evidence="4" id="KW-1185">Reference proteome</keyword>
<dbReference type="eggNOG" id="KOG2690">
    <property type="taxonomic scope" value="Eukaryota"/>
</dbReference>
<protein>
    <recommendedName>
        <fullName evidence="2">BSD domain-containing protein</fullName>
    </recommendedName>
</protein>
<dbReference type="PANTHER" id="PTHR16019">
    <property type="entry name" value="SYNAPSE-ASSOCIATED PROTEIN"/>
    <property type="match status" value="1"/>
</dbReference>
<dbReference type="VEuPathDB" id="FungiDB:CC1G_01968"/>
<feature type="compositionally biased region" description="Polar residues" evidence="1">
    <location>
        <begin position="19"/>
        <end position="33"/>
    </location>
</feature>
<feature type="compositionally biased region" description="Low complexity" evidence="1">
    <location>
        <begin position="119"/>
        <end position="133"/>
    </location>
</feature>
<dbReference type="HOGENOM" id="CLU_039658_0_0_1"/>
<feature type="region of interest" description="Disordered" evidence="1">
    <location>
        <begin position="244"/>
        <end position="263"/>
    </location>
</feature>
<feature type="compositionally biased region" description="Low complexity" evidence="1">
    <location>
        <begin position="90"/>
        <end position="106"/>
    </location>
</feature>
<dbReference type="OMA" id="TYYEGAR"/>
<dbReference type="SMART" id="SM00751">
    <property type="entry name" value="BSD"/>
    <property type="match status" value="1"/>
</dbReference>
<dbReference type="STRING" id="240176.A8N651"/>
<dbReference type="InterPro" id="IPR051494">
    <property type="entry name" value="BSD_domain-containing"/>
</dbReference>
<dbReference type="GeneID" id="6006772"/>
<feature type="region of interest" description="Disordered" evidence="1">
    <location>
        <begin position="1"/>
        <end position="33"/>
    </location>
</feature>
<feature type="domain" description="BSD" evidence="2">
    <location>
        <begin position="324"/>
        <end position="365"/>
    </location>
</feature>
<dbReference type="RefSeq" id="XP_001830332.2">
    <property type="nucleotide sequence ID" value="XM_001830280.2"/>
</dbReference>
<dbReference type="SUPFAM" id="SSF140383">
    <property type="entry name" value="BSD domain-like"/>
    <property type="match status" value="1"/>
</dbReference>
<name>A8N651_COPC7</name>
<accession>A8N651</accession>
<dbReference type="KEGG" id="cci:CC1G_01968"/>
<sequence length="471" mass="50978">MNFFDTWDIARASTPQPPTNDVAQQAQQPSLNEEVNEVIGQLGRFWGGFRAQSQKVLETAKKDFGDVVIQAQKEIGKLSASAPPTEGEPSTRSDPISAPSSSESTTGGDKTTKDSESGSDSVDPSTPTASTSSGTLFSRLQAALPPNLVATVQSHIPESIKHASENVDLNQIRSNLVAEFQRVQGITRAQAEEYAHKGEAYLREVVKEANEVLKDAVKIIPPSPTQEQSGLVWDGTDMWMLPTTEASASGSGGNGSSAGPSRQVGEMQTAVASRALALLARLQSDPTILQHDPEAEDAVKDQYRKWLQDEVESKGGIDGPEWSEKSAALLKENTSLYEMYTSLVSAELSKEDFWQRYFFRAHQIKTEEERRKALLQATTESDEDFSWEGSDSEEEEDDDEEEGSDTDTSSKASAPVPPVGKTTLSPKDATTSGRPSSEESYDVVSSTNASIAGEPSKKQASTTDDSDSDWE</sequence>
<dbReference type="InParanoid" id="A8N651"/>
<dbReference type="OrthoDB" id="73788at2759"/>
<reference evidence="3 4" key="1">
    <citation type="journal article" date="2010" name="Proc. Natl. Acad. Sci. U.S.A.">
        <title>Insights into evolution of multicellular fungi from the assembled chromosomes of the mushroom Coprinopsis cinerea (Coprinus cinereus).</title>
        <authorList>
            <person name="Stajich J.E."/>
            <person name="Wilke S.K."/>
            <person name="Ahren D."/>
            <person name="Au C.H."/>
            <person name="Birren B.W."/>
            <person name="Borodovsky M."/>
            <person name="Burns C."/>
            <person name="Canback B."/>
            <person name="Casselton L.A."/>
            <person name="Cheng C.K."/>
            <person name="Deng J."/>
            <person name="Dietrich F.S."/>
            <person name="Fargo D.C."/>
            <person name="Farman M.L."/>
            <person name="Gathman A.C."/>
            <person name="Goldberg J."/>
            <person name="Guigo R."/>
            <person name="Hoegger P.J."/>
            <person name="Hooker J.B."/>
            <person name="Huggins A."/>
            <person name="James T.Y."/>
            <person name="Kamada T."/>
            <person name="Kilaru S."/>
            <person name="Kodira C."/>
            <person name="Kues U."/>
            <person name="Kupfer D."/>
            <person name="Kwan H.S."/>
            <person name="Lomsadze A."/>
            <person name="Li W."/>
            <person name="Lilly W.W."/>
            <person name="Ma L.J."/>
            <person name="Mackey A.J."/>
            <person name="Manning G."/>
            <person name="Martin F."/>
            <person name="Muraguchi H."/>
            <person name="Natvig D.O."/>
            <person name="Palmerini H."/>
            <person name="Ramesh M.A."/>
            <person name="Rehmeyer C.J."/>
            <person name="Roe B.A."/>
            <person name="Shenoy N."/>
            <person name="Stanke M."/>
            <person name="Ter-Hovhannisyan V."/>
            <person name="Tunlid A."/>
            <person name="Velagapudi R."/>
            <person name="Vision T.J."/>
            <person name="Zeng Q."/>
            <person name="Zolan M.E."/>
            <person name="Pukkila P.J."/>
        </authorList>
    </citation>
    <scope>NUCLEOTIDE SEQUENCE [LARGE SCALE GENOMIC DNA]</scope>
    <source>
        <strain evidence="4">Okayama-7 / 130 / ATCC MYA-4618 / FGSC 9003</strain>
    </source>
</reference>
<evidence type="ECO:0000259" key="2">
    <source>
        <dbReference type="PROSITE" id="PS50858"/>
    </source>
</evidence>
<evidence type="ECO:0000313" key="3">
    <source>
        <dbReference type="EMBL" id="EAU91479.2"/>
    </source>
</evidence>
<feature type="compositionally biased region" description="Acidic residues" evidence="1">
    <location>
        <begin position="380"/>
        <end position="405"/>
    </location>
</feature>
<feature type="region of interest" description="Disordered" evidence="1">
    <location>
        <begin position="78"/>
        <end position="133"/>
    </location>
</feature>
<organism evidence="3 4">
    <name type="scientific">Coprinopsis cinerea (strain Okayama-7 / 130 / ATCC MYA-4618 / FGSC 9003)</name>
    <name type="common">Inky cap fungus</name>
    <name type="synonym">Hormographiella aspergillata</name>
    <dbReference type="NCBI Taxonomy" id="240176"/>
    <lineage>
        <taxon>Eukaryota</taxon>
        <taxon>Fungi</taxon>
        <taxon>Dikarya</taxon>
        <taxon>Basidiomycota</taxon>
        <taxon>Agaricomycotina</taxon>
        <taxon>Agaricomycetes</taxon>
        <taxon>Agaricomycetidae</taxon>
        <taxon>Agaricales</taxon>
        <taxon>Agaricineae</taxon>
        <taxon>Psathyrellaceae</taxon>
        <taxon>Coprinopsis</taxon>
    </lineage>
</organism>
<feature type="compositionally biased region" description="Polar residues" evidence="1">
    <location>
        <begin position="422"/>
        <end position="435"/>
    </location>
</feature>
<dbReference type="PROSITE" id="PS50858">
    <property type="entry name" value="BSD"/>
    <property type="match status" value="1"/>
</dbReference>
<dbReference type="PANTHER" id="PTHR16019:SF5">
    <property type="entry name" value="BSD DOMAIN-CONTAINING PROTEIN 1"/>
    <property type="match status" value="1"/>
</dbReference>
<dbReference type="InterPro" id="IPR005607">
    <property type="entry name" value="BSD_dom"/>
</dbReference>
<dbReference type="GO" id="GO:0005737">
    <property type="term" value="C:cytoplasm"/>
    <property type="evidence" value="ECO:0007669"/>
    <property type="project" value="TreeGrafter"/>
</dbReference>
<dbReference type="Pfam" id="PF03909">
    <property type="entry name" value="BSD"/>
    <property type="match status" value="1"/>
</dbReference>
<dbReference type="Proteomes" id="UP000001861">
    <property type="component" value="Unassembled WGS sequence"/>
</dbReference>
<feature type="region of interest" description="Disordered" evidence="1">
    <location>
        <begin position="375"/>
        <end position="471"/>
    </location>
</feature>